<dbReference type="CDD" id="cd02696">
    <property type="entry name" value="MurNAc-LAA"/>
    <property type="match status" value="1"/>
</dbReference>
<keyword evidence="3" id="KW-0378">Hydrolase</keyword>
<protein>
    <recommendedName>
        <fullName evidence="2">N-acetylmuramoyl-L-alanine amidase</fullName>
        <ecNumber evidence="2">3.5.1.28</ecNumber>
    </recommendedName>
</protein>
<dbReference type="GO" id="GO:0009253">
    <property type="term" value="P:peptidoglycan catabolic process"/>
    <property type="evidence" value="ECO:0007669"/>
    <property type="project" value="InterPro"/>
</dbReference>
<comment type="catalytic activity">
    <reaction evidence="1">
        <text>Hydrolyzes the link between N-acetylmuramoyl residues and L-amino acid residues in certain cell-wall glycopeptides.</text>
        <dbReference type="EC" id="3.5.1.28"/>
    </reaction>
</comment>
<evidence type="ECO:0000313" key="5">
    <source>
        <dbReference type="EMBL" id="SEJ49776.1"/>
    </source>
</evidence>
<dbReference type="InterPro" id="IPR050695">
    <property type="entry name" value="N-acetylmuramoyl_amidase_3"/>
</dbReference>
<dbReference type="GO" id="GO:0008745">
    <property type="term" value="F:N-acetylmuramoyl-L-alanine amidase activity"/>
    <property type="evidence" value="ECO:0007669"/>
    <property type="project" value="UniProtKB-EC"/>
</dbReference>
<proteinExistence type="predicted"/>
<keyword evidence="6" id="KW-1185">Reference proteome</keyword>
<dbReference type="PANTHER" id="PTHR30404">
    <property type="entry name" value="N-ACETYLMURAMOYL-L-ALANINE AMIDASE"/>
    <property type="match status" value="1"/>
</dbReference>
<dbReference type="SMART" id="SM00646">
    <property type="entry name" value="Ami_3"/>
    <property type="match status" value="1"/>
</dbReference>
<dbReference type="Proteomes" id="UP000199403">
    <property type="component" value="Unassembled WGS sequence"/>
</dbReference>
<organism evidence="5 6">
    <name type="scientific">Cyclobacterium xiamenense</name>
    <dbReference type="NCBI Taxonomy" id="1297121"/>
    <lineage>
        <taxon>Bacteria</taxon>
        <taxon>Pseudomonadati</taxon>
        <taxon>Bacteroidota</taxon>
        <taxon>Cytophagia</taxon>
        <taxon>Cytophagales</taxon>
        <taxon>Cyclobacteriaceae</taxon>
        <taxon>Cyclobacterium</taxon>
    </lineage>
</organism>
<sequence length="334" mass="37004">MQSNSVFWLVILLGCLLSADRTLASGPLSLADPLDGKVIILDPGHGGTAATDSYRVGPSGEREEWVNLRVALLLRDLLEEAGAKVVLTRDSDTFVPLEDRSRLALESKGDLFVSIHHNATADPSVNFPIIYFHGAAMENQSSVLLGEKIALALRKHLFGGKGPYSLVSDHTIFSKSGASVLRGTYGMPAVIGEATFFTHPKEEKRLKKQAYNRKEAVAYLEAIRAFFSEDLPPILEKSLPLRLPPFEVFQEAERMRPEALQWKENYEQANRLYEKGDAAARLQALSLLNLSVKAFPDSYLARDCHELRVAILKAQGKSEEAAIEALRLEAFYPR</sequence>
<dbReference type="GO" id="GO:0030288">
    <property type="term" value="C:outer membrane-bounded periplasmic space"/>
    <property type="evidence" value="ECO:0007669"/>
    <property type="project" value="TreeGrafter"/>
</dbReference>
<dbReference type="EMBL" id="FNZH01000004">
    <property type="protein sequence ID" value="SEJ49776.1"/>
    <property type="molecule type" value="Genomic_DNA"/>
</dbReference>
<dbReference type="RefSeq" id="WP_092175640.1">
    <property type="nucleotide sequence ID" value="NZ_FNZH01000004.1"/>
</dbReference>
<evidence type="ECO:0000256" key="2">
    <source>
        <dbReference type="ARBA" id="ARBA00011901"/>
    </source>
</evidence>
<dbReference type="SUPFAM" id="SSF53187">
    <property type="entry name" value="Zn-dependent exopeptidases"/>
    <property type="match status" value="1"/>
</dbReference>
<dbReference type="EC" id="3.5.1.28" evidence="2"/>
<dbReference type="Gene3D" id="3.40.630.40">
    <property type="entry name" value="Zn-dependent exopeptidases"/>
    <property type="match status" value="1"/>
</dbReference>
<evidence type="ECO:0000256" key="1">
    <source>
        <dbReference type="ARBA" id="ARBA00001561"/>
    </source>
</evidence>
<feature type="domain" description="MurNAc-LAA" evidence="4">
    <location>
        <begin position="101"/>
        <end position="224"/>
    </location>
</feature>
<accession>A0A1H6ZAL6</accession>
<evidence type="ECO:0000313" key="6">
    <source>
        <dbReference type="Proteomes" id="UP000199403"/>
    </source>
</evidence>
<evidence type="ECO:0000256" key="3">
    <source>
        <dbReference type="ARBA" id="ARBA00022801"/>
    </source>
</evidence>
<gene>
    <name evidence="5" type="ORF">SAMN05192553_104303</name>
</gene>
<dbReference type="OrthoDB" id="9772024at2"/>
<evidence type="ECO:0000259" key="4">
    <source>
        <dbReference type="SMART" id="SM00646"/>
    </source>
</evidence>
<dbReference type="PANTHER" id="PTHR30404:SF0">
    <property type="entry name" value="N-ACETYLMURAMOYL-L-ALANINE AMIDASE AMIC"/>
    <property type="match status" value="1"/>
</dbReference>
<name>A0A1H6ZAL6_9BACT</name>
<dbReference type="AlphaFoldDB" id="A0A1H6ZAL6"/>
<dbReference type="Pfam" id="PF01520">
    <property type="entry name" value="Amidase_3"/>
    <property type="match status" value="1"/>
</dbReference>
<dbReference type="InterPro" id="IPR002508">
    <property type="entry name" value="MurNAc-LAA_cat"/>
</dbReference>
<dbReference type="STRING" id="1416801.SAMN05192553_104303"/>
<reference evidence="6" key="1">
    <citation type="submission" date="2016-10" db="EMBL/GenBank/DDBJ databases">
        <authorList>
            <person name="Varghese N."/>
            <person name="Submissions S."/>
        </authorList>
    </citation>
    <scope>NUCLEOTIDE SEQUENCE [LARGE SCALE GENOMIC DNA]</scope>
    <source>
        <strain evidence="6">IBRC-M 10761</strain>
    </source>
</reference>